<dbReference type="Pfam" id="PF06658">
    <property type="entry name" value="DUF1168"/>
    <property type="match status" value="1"/>
</dbReference>
<feature type="region of interest" description="Disordered" evidence="1">
    <location>
        <begin position="108"/>
        <end position="204"/>
    </location>
</feature>
<feature type="compositionally biased region" description="Basic and acidic residues" evidence="1">
    <location>
        <begin position="108"/>
        <end position="117"/>
    </location>
</feature>
<dbReference type="PANTHER" id="PTHR13507">
    <property type="entry name" value="PRKR-INTERACTING PROTEIN 1"/>
    <property type="match status" value="1"/>
</dbReference>
<dbReference type="GO" id="GO:0005730">
    <property type="term" value="C:nucleolus"/>
    <property type="evidence" value="ECO:0007669"/>
    <property type="project" value="TreeGrafter"/>
</dbReference>
<dbReference type="GO" id="GO:0004860">
    <property type="term" value="F:protein kinase inhibitor activity"/>
    <property type="evidence" value="ECO:0007669"/>
    <property type="project" value="TreeGrafter"/>
</dbReference>
<dbReference type="GO" id="GO:0003725">
    <property type="term" value="F:double-stranded RNA binding"/>
    <property type="evidence" value="ECO:0007669"/>
    <property type="project" value="InterPro"/>
</dbReference>
<gene>
    <name evidence="2" type="primary">PRKRIP1</name>
    <name evidence="2" type="ORF">SK128_019553</name>
</gene>
<proteinExistence type="predicted"/>
<feature type="compositionally biased region" description="Basic and acidic residues" evidence="1">
    <location>
        <begin position="165"/>
        <end position="181"/>
    </location>
</feature>
<dbReference type="Proteomes" id="UP001381693">
    <property type="component" value="Unassembled WGS sequence"/>
</dbReference>
<evidence type="ECO:0000313" key="2">
    <source>
        <dbReference type="EMBL" id="KAK7070023.1"/>
    </source>
</evidence>
<name>A0AAN8WWZ5_HALRR</name>
<dbReference type="PANTHER" id="PTHR13507:SF0">
    <property type="entry name" value="PRKR-INTERACTING PROTEIN 1"/>
    <property type="match status" value="1"/>
</dbReference>
<feature type="compositionally biased region" description="Basic residues" evidence="1">
    <location>
        <begin position="118"/>
        <end position="145"/>
    </location>
</feature>
<dbReference type="AlphaFoldDB" id="A0AAN8WWZ5"/>
<organism evidence="2 3">
    <name type="scientific">Halocaridina rubra</name>
    <name type="common">Hawaiian red shrimp</name>
    <dbReference type="NCBI Taxonomy" id="373956"/>
    <lineage>
        <taxon>Eukaryota</taxon>
        <taxon>Metazoa</taxon>
        <taxon>Ecdysozoa</taxon>
        <taxon>Arthropoda</taxon>
        <taxon>Crustacea</taxon>
        <taxon>Multicrustacea</taxon>
        <taxon>Malacostraca</taxon>
        <taxon>Eumalacostraca</taxon>
        <taxon>Eucarida</taxon>
        <taxon>Decapoda</taxon>
        <taxon>Pleocyemata</taxon>
        <taxon>Caridea</taxon>
        <taxon>Atyoidea</taxon>
        <taxon>Atyidae</taxon>
        <taxon>Halocaridina</taxon>
    </lineage>
</organism>
<keyword evidence="3" id="KW-1185">Reference proteome</keyword>
<dbReference type="InterPro" id="IPR009548">
    <property type="entry name" value="Prkrip1"/>
</dbReference>
<protein>
    <submittedName>
        <fullName evidence="2">PRKR-interacting protein 1</fullName>
    </submittedName>
</protein>
<reference evidence="2 3" key="1">
    <citation type="submission" date="2023-11" db="EMBL/GenBank/DDBJ databases">
        <title>Halocaridina rubra genome assembly.</title>
        <authorList>
            <person name="Smith C."/>
        </authorList>
    </citation>
    <scope>NUCLEOTIDE SEQUENCE [LARGE SCALE GENOMIC DNA]</scope>
    <source>
        <strain evidence="2">EP-1</strain>
        <tissue evidence="2">Whole</tissue>
    </source>
</reference>
<dbReference type="EMBL" id="JAXCGZ010015598">
    <property type="protein sequence ID" value="KAK7070023.1"/>
    <property type="molecule type" value="Genomic_DNA"/>
</dbReference>
<accession>A0AAN8WWZ5</accession>
<sequence>MTDSADSGPDEKEVTVVRNATDLQRLKLEKLMKNPEKLAFIPDRPREKKFSDPAEFVRNVMGSSAGAGSGEFHVYRHIRRREYARQEYLHKTKEKDSLDRDYHEKIVQNKLDVEEKAAKKRAKRQKQKERQKAKRLKLKEMKKKGIPTEKSSSSEESSEEEDEDSEKKGEKECSPIEENHAKIGTNNGSEEKQSIMKSDNEGKQ</sequence>
<evidence type="ECO:0000256" key="1">
    <source>
        <dbReference type="SAM" id="MobiDB-lite"/>
    </source>
</evidence>
<feature type="compositionally biased region" description="Basic and acidic residues" evidence="1">
    <location>
        <begin position="189"/>
        <end position="204"/>
    </location>
</feature>
<dbReference type="GO" id="GO:0019901">
    <property type="term" value="F:protein kinase binding"/>
    <property type="evidence" value="ECO:0007669"/>
    <property type="project" value="TreeGrafter"/>
</dbReference>
<evidence type="ECO:0000313" key="3">
    <source>
        <dbReference type="Proteomes" id="UP001381693"/>
    </source>
</evidence>
<comment type="caution">
    <text evidence="2">The sequence shown here is derived from an EMBL/GenBank/DDBJ whole genome shotgun (WGS) entry which is preliminary data.</text>
</comment>